<evidence type="ECO:0000313" key="5">
    <source>
        <dbReference type="EMBL" id="PEG30159.1"/>
    </source>
</evidence>
<dbReference type="PANTHER" id="PTHR44196:SF2">
    <property type="entry name" value="SHORT-CHAIN DEHYDROGENASE-RELATED"/>
    <property type="match status" value="1"/>
</dbReference>
<evidence type="ECO:0000313" key="7">
    <source>
        <dbReference type="Proteomes" id="UP000220840"/>
    </source>
</evidence>
<dbReference type="Proteomes" id="UP000789738">
    <property type="component" value="Unassembled WGS sequence"/>
</dbReference>
<keyword evidence="2 4" id="KW-0560">Oxidoreductase</keyword>
<name>A0A2A7MEZ1_9CLOT</name>
<dbReference type="OrthoDB" id="9808814at2"/>
<organism evidence="5 7">
    <name type="scientific">Clostridium neonatale</name>
    <dbReference type="NCBI Taxonomy" id="137838"/>
    <lineage>
        <taxon>Bacteria</taxon>
        <taxon>Bacillati</taxon>
        <taxon>Bacillota</taxon>
        <taxon>Clostridia</taxon>
        <taxon>Eubacteriales</taxon>
        <taxon>Clostridiaceae</taxon>
        <taxon>Clostridium</taxon>
    </lineage>
</organism>
<reference evidence="4" key="3">
    <citation type="submission" date="2021-10" db="EMBL/GenBank/DDBJ databases">
        <authorList>
            <person name="Mesa V."/>
        </authorList>
    </citation>
    <scope>NUCLEOTIDE SEQUENCE</scope>
    <source>
        <strain evidence="4">CC3_PB</strain>
    </source>
</reference>
<gene>
    <name evidence="6" type="primary">kduD</name>
    <name evidence="4" type="ORF">CNEO_44531</name>
    <name evidence="6" type="ORF">CNEONATNEC25_01119</name>
    <name evidence="5" type="ORF">CQ394_00045</name>
</gene>
<sequence>MKEYVLITGATSGIGYEFAKIFAENKYNLILSGRNIKVLENMKEDMEEKYKIMVYIFEKDLSKKGTAEELYQEIKNNNINVDILINNAGFGYVNEFINEEITKDYEMMNLNMSSLTILTKLCGREMAKRKHGKILNVASTGAYHPGPYTAVYYASKAYVLSLTEAIAHELKTYNVTVTALCPGATKTNFCKREGKEDNPKAKDPAFVAKKGYDALMKGKGNVIPGIENKLLVMIPRKIAAPFIGKYQMGLKKKSKQ</sequence>
<dbReference type="Gene3D" id="3.40.50.720">
    <property type="entry name" value="NAD(P)-binding Rossmann-like Domain"/>
    <property type="match status" value="1"/>
</dbReference>
<evidence type="ECO:0000256" key="3">
    <source>
        <dbReference type="RuleBase" id="RU000363"/>
    </source>
</evidence>
<comment type="similarity">
    <text evidence="1 3">Belongs to the short-chain dehydrogenases/reductases (SDR) family.</text>
</comment>
<evidence type="ECO:0000256" key="1">
    <source>
        <dbReference type="ARBA" id="ARBA00006484"/>
    </source>
</evidence>
<evidence type="ECO:0000313" key="6">
    <source>
        <dbReference type="EMBL" id="VCT83522.1"/>
    </source>
</evidence>
<dbReference type="PRINTS" id="PR00081">
    <property type="entry name" value="GDHRDH"/>
</dbReference>
<dbReference type="Proteomes" id="UP000220840">
    <property type="component" value="Unassembled WGS sequence"/>
</dbReference>
<accession>A0A2A7MEZ1</accession>
<dbReference type="EMBL" id="UWJD01000001">
    <property type="protein sequence ID" value="VCT83522.1"/>
    <property type="molecule type" value="Genomic_DNA"/>
</dbReference>
<dbReference type="GO" id="GO:0016020">
    <property type="term" value="C:membrane"/>
    <property type="evidence" value="ECO:0007669"/>
    <property type="project" value="TreeGrafter"/>
</dbReference>
<dbReference type="InterPro" id="IPR002347">
    <property type="entry name" value="SDR_fam"/>
</dbReference>
<dbReference type="AlphaFoldDB" id="A0A2A7MEZ1"/>
<dbReference type="STRING" id="137838.GCA_001458595_01444"/>
<dbReference type="EMBL" id="CAKJVE010000004">
    <property type="protein sequence ID" value="CAG9709979.1"/>
    <property type="molecule type" value="Genomic_DNA"/>
</dbReference>
<dbReference type="PRINTS" id="PR00080">
    <property type="entry name" value="SDRFAMILY"/>
</dbReference>
<dbReference type="EC" id="1.1.1.-" evidence="4"/>
<proteinExistence type="inferred from homology"/>
<dbReference type="PIRSF" id="PIRSF000126">
    <property type="entry name" value="11-beta-HSD1"/>
    <property type="match status" value="1"/>
</dbReference>
<protein>
    <submittedName>
        <fullName evidence="6">2-dehydro-3-deoxy-D-gluconate 5-dehydrogenase</fullName>
        <ecNumber evidence="6">1.1.1.127</ecNumber>
    </submittedName>
    <submittedName>
        <fullName evidence="5">NAD(P)-dependent oxidoreductase</fullName>
    </submittedName>
    <submittedName>
        <fullName evidence="4">Short-chain dehydrogenases/reductases family (SDR) protein</fullName>
        <ecNumber evidence="4">1.1.1.-</ecNumber>
    </submittedName>
</protein>
<keyword evidence="7" id="KW-1185">Reference proteome</keyword>
<evidence type="ECO:0000256" key="2">
    <source>
        <dbReference type="ARBA" id="ARBA00023002"/>
    </source>
</evidence>
<dbReference type="Proteomes" id="UP000431451">
    <property type="component" value="Unassembled WGS sequence"/>
</dbReference>
<dbReference type="Pfam" id="PF00106">
    <property type="entry name" value="adh_short"/>
    <property type="match status" value="1"/>
</dbReference>
<reference evidence="5 7" key="1">
    <citation type="submission" date="2017-10" db="EMBL/GenBank/DDBJ databases">
        <title>Effective Description of Clostridium neonatale sp. nov. linked to necrotizing enterocolitis in neonates and a clarification of species assignable to the genus Clostridium (Prazmowski 1880) emend. Lawson and Rainey 2016.</title>
        <authorList>
            <person name="Bernard K."/>
            <person name="Burdz T."/>
            <person name="Wiebe D."/>
            <person name="Balcewich B."/>
            <person name="Alfa M."/>
            <person name="Bernier A.-M."/>
        </authorList>
    </citation>
    <scope>NUCLEOTIDE SEQUENCE [LARGE SCALE GENOMIC DNA]</scope>
    <source>
        <strain evidence="5 7">LCDC99A005</strain>
    </source>
</reference>
<dbReference type="EMBL" id="PDCJ01000001">
    <property type="protein sequence ID" value="PEG30159.1"/>
    <property type="molecule type" value="Genomic_DNA"/>
</dbReference>
<dbReference type="InterPro" id="IPR036291">
    <property type="entry name" value="NAD(P)-bd_dom_sf"/>
</dbReference>
<reference evidence="6 8" key="2">
    <citation type="submission" date="2018-06" db="EMBL/GenBank/DDBJ databases">
        <authorList>
            <consortium name="IHU Genomes"/>
        </authorList>
    </citation>
    <scope>NUCLEOTIDE SEQUENCE [LARGE SCALE GENOMIC DNA]</scope>
    <source>
        <strain evidence="6 8">NEC25</strain>
    </source>
</reference>
<dbReference type="CDD" id="cd05233">
    <property type="entry name" value="SDR_c"/>
    <property type="match status" value="1"/>
</dbReference>
<dbReference type="EC" id="1.1.1.127" evidence="6"/>
<dbReference type="GO" id="GO:0047001">
    <property type="term" value="F:2-dehydro-3-deoxy-D-gluconate 5-dehydrogenase activity"/>
    <property type="evidence" value="ECO:0007669"/>
    <property type="project" value="UniProtKB-EC"/>
</dbReference>
<dbReference type="SUPFAM" id="SSF51735">
    <property type="entry name" value="NAD(P)-binding Rossmann-fold domains"/>
    <property type="match status" value="1"/>
</dbReference>
<evidence type="ECO:0000313" key="4">
    <source>
        <dbReference type="EMBL" id="CAG9709979.1"/>
    </source>
</evidence>
<dbReference type="RefSeq" id="WP_058294336.1">
    <property type="nucleotide sequence ID" value="NZ_CAKJVD010000013.1"/>
</dbReference>
<evidence type="ECO:0000313" key="8">
    <source>
        <dbReference type="Proteomes" id="UP000431451"/>
    </source>
</evidence>
<dbReference type="PANTHER" id="PTHR44196">
    <property type="entry name" value="DEHYDROGENASE/REDUCTASE SDR FAMILY MEMBER 7B"/>
    <property type="match status" value="1"/>
</dbReference>